<evidence type="ECO:0000256" key="3">
    <source>
        <dbReference type="PIRSR" id="PIRSR001238-2"/>
    </source>
</evidence>
<evidence type="ECO:0000259" key="5">
    <source>
        <dbReference type="Pfam" id="PF01979"/>
    </source>
</evidence>
<comment type="PTM">
    <text evidence="1">Carboxylation allows a single lysine to coordinate two zinc ions.</text>
</comment>
<dbReference type="InterPro" id="IPR032466">
    <property type="entry name" value="Metal_Hydrolase"/>
</dbReference>
<comment type="cofactor">
    <cofactor evidence="1 4">
        <name>Zn(2+)</name>
        <dbReference type="ChEBI" id="CHEBI:29105"/>
    </cofactor>
    <text evidence="1 4">Binds 2 Zn(2+) ions per subunit.</text>
</comment>
<dbReference type="GO" id="GO:0006508">
    <property type="term" value="P:proteolysis"/>
    <property type="evidence" value="ECO:0007669"/>
    <property type="project" value="UniProtKB-KW"/>
</dbReference>
<feature type="binding site" evidence="3">
    <location>
        <position position="227"/>
    </location>
    <ligand>
        <name>substrate</name>
    </ligand>
</feature>
<name>D1B837_THEAS</name>
<keyword evidence="1" id="KW-0378">Hydrolase</keyword>
<proteinExistence type="inferred from homology"/>
<dbReference type="SUPFAM" id="SSF51338">
    <property type="entry name" value="Composite domain of metallo-dependent hydrolases"/>
    <property type="match status" value="1"/>
</dbReference>
<dbReference type="InterPro" id="IPR011059">
    <property type="entry name" value="Metal-dep_hydrolase_composite"/>
</dbReference>
<organism evidence="6 7">
    <name type="scientific">Thermanaerovibrio acidaminovorans (strain ATCC 49978 / DSM 6589 / Su883)</name>
    <name type="common">Selenomonas acidaminovorans</name>
    <dbReference type="NCBI Taxonomy" id="525903"/>
    <lineage>
        <taxon>Bacteria</taxon>
        <taxon>Thermotogati</taxon>
        <taxon>Synergistota</taxon>
        <taxon>Synergistia</taxon>
        <taxon>Synergistales</taxon>
        <taxon>Synergistaceae</taxon>
        <taxon>Thermanaerovibrio</taxon>
    </lineage>
</organism>
<dbReference type="SUPFAM" id="SSF51556">
    <property type="entry name" value="Metallo-dependent hydrolases"/>
    <property type="match status" value="1"/>
</dbReference>
<dbReference type="InterPro" id="IPR010229">
    <property type="entry name" value="Pept_M38_dipep"/>
</dbReference>
<dbReference type="PANTHER" id="PTHR11647">
    <property type="entry name" value="HYDRANTOINASE/DIHYDROPYRIMIDINASE FAMILY MEMBER"/>
    <property type="match status" value="1"/>
</dbReference>
<feature type="binding site" evidence="4">
    <location>
        <position position="224"/>
    </location>
    <ligand>
        <name>Zn(2+)</name>
        <dbReference type="ChEBI" id="CHEBI:29105"/>
        <label>2</label>
        <note>catalytic</note>
    </ligand>
</feature>
<dbReference type="eggNOG" id="COG0402">
    <property type="taxonomic scope" value="Bacteria"/>
</dbReference>
<dbReference type="EnsemblBacteria" id="ACZ18440">
    <property type="protein sequence ID" value="ACZ18440"/>
    <property type="gene ID" value="Taci_0201"/>
</dbReference>
<keyword evidence="7" id="KW-1185">Reference proteome</keyword>
<feature type="binding site" evidence="4">
    <location>
        <position position="61"/>
    </location>
    <ligand>
        <name>Zn(2+)</name>
        <dbReference type="ChEBI" id="CHEBI:29105"/>
        <label>1</label>
        <note>catalytic</note>
    </ligand>
</feature>
<dbReference type="EC" id="3.4.19.-" evidence="1"/>
<evidence type="ECO:0000256" key="4">
    <source>
        <dbReference type="PIRSR" id="PIRSR001238-3"/>
    </source>
</evidence>
<sequence>MRSYLLRGGDVFSPEPLGRCDVLCVGERIAAVGDLGGVCLPDLEVVDVSGLVVLPGLIDNHVHILGGGGEGGPATRTPELSVEEAFRSGVTTVIGVLGTDDVTRSVASLVAKSRGLAAEGMSAWVMVGSYQLPVATLTGSIRSDIALVEAVIGVGEVALSDHRSSQPSFEEFVRLAAAARVGGMLKGFGGKVNVHMGDGPRGLEMLRRAARETEIPVDQFIPTHVNRNPKLFDEAVAYALEGGVVDLTTSTTPVFLAEGEVKCSLGLRRLLDAGVPVERICFSSDGQGSLPDFDPEGNLRGLTVGGVGSLWEEVRDSVLSEGVPLERAVPVATSSPARFHRLPRKGSVAEGFDGDLLVVDQDLRPVHVMSRGSMAVRDRELIMRSTFSRR</sequence>
<feature type="binding site" evidence="3">
    <location>
        <position position="99"/>
    </location>
    <ligand>
        <name>substrate</name>
    </ligand>
</feature>
<feature type="binding site" evidence="3">
    <location>
        <position position="130"/>
    </location>
    <ligand>
        <name>substrate</name>
    </ligand>
</feature>
<dbReference type="InterPro" id="IPR050378">
    <property type="entry name" value="Metallo-dep_Hydrolases_sf"/>
</dbReference>
<dbReference type="GO" id="GO:0005737">
    <property type="term" value="C:cytoplasm"/>
    <property type="evidence" value="ECO:0007669"/>
    <property type="project" value="UniProtKB-SubCell"/>
</dbReference>
<dbReference type="PANTHER" id="PTHR11647:SF1">
    <property type="entry name" value="COLLAPSIN RESPONSE MEDIATOR PROTEIN"/>
    <property type="match status" value="1"/>
</dbReference>
<keyword evidence="1" id="KW-0645">Protease</keyword>
<evidence type="ECO:0000313" key="6">
    <source>
        <dbReference type="EMBL" id="ACZ18440.1"/>
    </source>
</evidence>
<reference evidence="6 7" key="1">
    <citation type="journal article" date="2009" name="Stand. Genomic Sci.">
        <title>Complete genome sequence of Thermanaerovibrio acidaminovorans type strain (Su883).</title>
        <authorList>
            <person name="Chovatia M."/>
            <person name="Sikorski J."/>
            <person name="Schroder M."/>
            <person name="Lapidus A."/>
            <person name="Nolan M."/>
            <person name="Tice H."/>
            <person name="Glavina Del Rio T."/>
            <person name="Copeland A."/>
            <person name="Cheng J.F."/>
            <person name="Lucas S."/>
            <person name="Chen F."/>
            <person name="Bruce D."/>
            <person name="Goodwin L."/>
            <person name="Pitluck S."/>
            <person name="Ivanova N."/>
            <person name="Mavromatis K."/>
            <person name="Ovchinnikova G."/>
            <person name="Pati A."/>
            <person name="Chen A."/>
            <person name="Palaniappan K."/>
            <person name="Land M."/>
            <person name="Hauser L."/>
            <person name="Chang Y.J."/>
            <person name="Jeffries C.D."/>
            <person name="Chain P."/>
            <person name="Saunders E."/>
            <person name="Detter J.C."/>
            <person name="Brettin T."/>
            <person name="Rohde M."/>
            <person name="Goker M."/>
            <person name="Spring S."/>
            <person name="Bristow J."/>
            <person name="Markowitz V."/>
            <person name="Hugenholtz P."/>
            <person name="Kyrpides N.C."/>
            <person name="Klenk H.P."/>
            <person name="Eisen J.A."/>
        </authorList>
    </citation>
    <scope>NUCLEOTIDE SEQUENCE [LARGE SCALE GENOMIC DNA]</scope>
    <source>
        <strain evidence="7">ATCC 49978 / DSM 6589 / Su883</strain>
    </source>
</reference>
<dbReference type="STRING" id="525903.Taci_0201"/>
<feature type="binding site" evidence="4">
    <location>
        <position position="195"/>
    </location>
    <ligand>
        <name>Zn(2+)</name>
        <dbReference type="ChEBI" id="CHEBI:29105"/>
        <label>2</label>
        <note>catalytic</note>
    </ligand>
</feature>
<dbReference type="Pfam" id="PF01979">
    <property type="entry name" value="Amidohydro_1"/>
    <property type="match status" value="2"/>
</dbReference>
<dbReference type="Gene3D" id="2.30.40.10">
    <property type="entry name" value="Urease, subunit C, domain 1"/>
    <property type="match status" value="1"/>
</dbReference>
<comment type="similarity">
    <text evidence="1">Belongs to the peptidase M38 family.</text>
</comment>
<evidence type="ECO:0000313" key="7">
    <source>
        <dbReference type="Proteomes" id="UP000002030"/>
    </source>
</evidence>
<dbReference type="InterPro" id="IPR006680">
    <property type="entry name" value="Amidohydro-rel"/>
</dbReference>
<comment type="subcellular location">
    <subcellularLocation>
        <location evidence="1">Cytoplasm</location>
    </subcellularLocation>
</comment>
<dbReference type="OrthoDB" id="9775607at2"/>
<dbReference type="AlphaFoldDB" id="D1B837"/>
<evidence type="ECO:0000256" key="2">
    <source>
        <dbReference type="PIRSR" id="PIRSR001238-1"/>
    </source>
</evidence>
<dbReference type="GO" id="GO:0046872">
    <property type="term" value="F:metal ion binding"/>
    <property type="evidence" value="ECO:0007669"/>
    <property type="project" value="UniProtKB-KW"/>
</dbReference>
<dbReference type="PIRSF" id="PIRSF001238">
    <property type="entry name" value="IadA"/>
    <property type="match status" value="1"/>
</dbReference>
<dbReference type="PATRIC" id="fig|525903.6.peg.205"/>
<feature type="domain" description="Amidohydrolase-related" evidence="5">
    <location>
        <begin position="267"/>
        <end position="372"/>
    </location>
</feature>
<comment type="function">
    <text evidence="1">Catalyzes the hydrolytic cleavage of a subset of L-isoaspartyl (L-beta-aspartyl) dipeptides. Used to degrade proteins damaged by L-isoaspartyl residues formation.</text>
</comment>
<dbReference type="Proteomes" id="UP000002030">
    <property type="component" value="Chromosome"/>
</dbReference>
<keyword evidence="1 4" id="KW-0862">Zinc</keyword>
<dbReference type="NCBIfam" id="TIGR01975">
    <property type="entry name" value="isoAsp_dipep"/>
    <property type="match status" value="1"/>
</dbReference>
<evidence type="ECO:0000256" key="1">
    <source>
        <dbReference type="PIRNR" id="PIRNR001238"/>
    </source>
</evidence>
<dbReference type="EMBL" id="CP001818">
    <property type="protein sequence ID" value="ACZ18440.1"/>
    <property type="molecule type" value="Genomic_DNA"/>
</dbReference>
<dbReference type="Gene3D" id="3.20.20.140">
    <property type="entry name" value="Metal-dependent hydrolases"/>
    <property type="match status" value="1"/>
</dbReference>
<protein>
    <recommendedName>
        <fullName evidence="1">Isoaspartyl dipeptidase</fullName>
        <ecNumber evidence="1">3.4.19.-</ecNumber>
    </recommendedName>
</protein>
<accession>D1B837</accession>
<dbReference type="GO" id="GO:0016810">
    <property type="term" value="F:hydrolase activity, acting on carbon-nitrogen (but not peptide) bonds"/>
    <property type="evidence" value="ECO:0007669"/>
    <property type="project" value="InterPro"/>
</dbReference>
<feature type="binding site" evidence="4">
    <location>
        <position position="63"/>
    </location>
    <ligand>
        <name>Zn(2+)</name>
        <dbReference type="ChEBI" id="CHEBI:29105"/>
        <label>1</label>
        <note>catalytic</note>
    </ligand>
</feature>
<dbReference type="GO" id="GO:0008798">
    <property type="term" value="F:beta-aspartyl-peptidase activity"/>
    <property type="evidence" value="ECO:0007669"/>
    <property type="project" value="InterPro"/>
</dbReference>
<dbReference type="KEGG" id="tai:Taci_0201"/>
<dbReference type="HOGENOM" id="CLU_058216_0_0_0"/>
<dbReference type="RefSeq" id="WP_012868956.1">
    <property type="nucleotide sequence ID" value="NC_013522.1"/>
</dbReference>
<keyword evidence="1" id="KW-0482">Metalloprotease</keyword>
<gene>
    <name evidence="6" type="ordered locus">Taci_0201</name>
</gene>
<feature type="active site" description="Proton acceptor" evidence="2">
    <location>
        <position position="285"/>
    </location>
</feature>
<dbReference type="GO" id="GO:0008237">
    <property type="term" value="F:metallopeptidase activity"/>
    <property type="evidence" value="ECO:0007669"/>
    <property type="project" value="UniProtKB-KW"/>
</dbReference>
<feature type="binding site" evidence="3">
    <location>
        <position position="289"/>
    </location>
    <ligand>
        <name>substrate</name>
    </ligand>
</feature>
<feature type="binding site" evidence="4">
    <location>
        <position position="285"/>
    </location>
    <ligand>
        <name>Zn(2+)</name>
        <dbReference type="ChEBI" id="CHEBI:29105"/>
        <label>1</label>
        <note>catalytic</note>
    </ligand>
</feature>
<keyword evidence="1 4" id="KW-0479">Metal-binding</keyword>
<feature type="domain" description="Amidohydrolase-related" evidence="5">
    <location>
        <begin position="52"/>
        <end position="217"/>
    </location>
</feature>
<feature type="binding site" evidence="3">
    <location>
        <begin position="68"/>
        <end position="70"/>
    </location>
    <ligand>
        <name>substrate</name>
    </ligand>
</feature>
<feature type="binding site" evidence="3">
    <location>
        <position position="163"/>
    </location>
    <ligand>
        <name>substrate</name>
    </ligand>
</feature>